<evidence type="ECO:0000313" key="9">
    <source>
        <dbReference type="Proteomes" id="UP001600424"/>
    </source>
</evidence>
<evidence type="ECO:0000256" key="3">
    <source>
        <dbReference type="ARBA" id="ARBA00022801"/>
    </source>
</evidence>
<name>A0ABW6IQP4_STRWE</name>
<feature type="active site" description="Charge relay system" evidence="5">
    <location>
        <position position="261"/>
    </location>
</feature>
<keyword evidence="2 5" id="KW-0645">Protease</keyword>
<evidence type="ECO:0000256" key="2">
    <source>
        <dbReference type="ARBA" id="ARBA00022670"/>
    </source>
</evidence>
<feature type="active site" description="Charge relay system" evidence="5">
    <location>
        <position position="229"/>
    </location>
</feature>
<comment type="caution">
    <text evidence="8">The sequence shown here is derived from an EMBL/GenBank/DDBJ whole genome shotgun (WGS) entry which is preliminary data.</text>
</comment>
<evidence type="ECO:0000256" key="6">
    <source>
        <dbReference type="SAM" id="SignalP"/>
    </source>
</evidence>
<dbReference type="PRINTS" id="PR00723">
    <property type="entry name" value="SUBTILISIN"/>
</dbReference>
<keyword evidence="6" id="KW-0732">Signal</keyword>
<dbReference type="InterPro" id="IPR050131">
    <property type="entry name" value="Peptidase_S8_subtilisin-like"/>
</dbReference>
<comment type="similarity">
    <text evidence="1 5">Belongs to the peptidase S8 family.</text>
</comment>
<dbReference type="InterPro" id="IPR036852">
    <property type="entry name" value="Peptidase_S8/S53_dom_sf"/>
</dbReference>
<dbReference type="EMBL" id="JBHTRV010000003">
    <property type="protein sequence ID" value="MFE5978969.1"/>
    <property type="molecule type" value="Genomic_DNA"/>
</dbReference>
<dbReference type="Proteomes" id="UP001600424">
    <property type="component" value="Unassembled WGS sequence"/>
</dbReference>
<dbReference type="Gene3D" id="3.40.50.200">
    <property type="entry name" value="Peptidase S8/S53 domain"/>
    <property type="match status" value="1"/>
</dbReference>
<dbReference type="Pfam" id="PF00082">
    <property type="entry name" value="Peptidase_S8"/>
    <property type="match status" value="1"/>
</dbReference>
<keyword evidence="9" id="KW-1185">Reference proteome</keyword>
<evidence type="ECO:0000313" key="8">
    <source>
        <dbReference type="EMBL" id="MFE5978969.1"/>
    </source>
</evidence>
<keyword evidence="4 5" id="KW-0720">Serine protease</keyword>
<evidence type="ECO:0000256" key="5">
    <source>
        <dbReference type="PROSITE-ProRule" id="PRU01240"/>
    </source>
</evidence>
<feature type="chain" id="PRO_5047031209" evidence="6">
    <location>
        <begin position="30"/>
        <end position="1105"/>
    </location>
</feature>
<dbReference type="PANTHER" id="PTHR43806:SF11">
    <property type="entry name" value="CEREVISIN-RELATED"/>
    <property type="match status" value="1"/>
</dbReference>
<evidence type="ECO:0000259" key="7">
    <source>
        <dbReference type="Pfam" id="PF00082"/>
    </source>
</evidence>
<evidence type="ECO:0000256" key="4">
    <source>
        <dbReference type="ARBA" id="ARBA00022825"/>
    </source>
</evidence>
<dbReference type="InterPro" id="IPR015500">
    <property type="entry name" value="Peptidase_S8_subtilisin-rel"/>
</dbReference>
<proteinExistence type="inferred from homology"/>
<dbReference type="PROSITE" id="PS00138">
    <property type="entry name" value="SUBTILASE_SER"/>
    <property type="match status" value="1"/>
</dbReference>
<feature type="active site" description="Charge relay system" evidence="5">
    <location>
        <position position="437"/>
    </location>
</feature>
<dbReference type="InterPro" id="IPR000209">
    <property type="entry name" value="Peptidase_S8/S53_dom"/>
</dbReference>
<protein>
    <submittedName>
        <fullName evidence="8">S8 family serine peptidase</fullName>
    </submittedName>
</protein>
<dbReference type="InterPro" id="IPR023828">
    <property type="entry name" value="Peptidase_S8_Ser-AS"/>
</dbReference>
<dbReference type="Gene3D" id="2.60.40.10">
    <property type="entry name" value="Immunoglobulins"/>
    <property type="match status" value="2"/>
</dbReference>
<feature type="domain" description="Peptidase S8/S53" evidence="7">
    <location>
        <begin position="220"/>
        <end position="485"/>
    </location>
</feature>
<reference evidence="8 9" key="1">
    <citation type="submission" date="2024-09" db="EMBL/GenBank/DDBJ databases">
        <title>The Natural Products Discovery Center: Release of the First 8490 Sequenced Strains for Exploring Actinobacteria Biosynthetic Diversity.</title>
        <authorList>
            <person name="Kalkreuter E."/>
            <person name="Kautsar S.A."/>
            <person name="Yang D."/>
            <person name="Bader C.D."/>
            <person name="Teijaro C.N."/>
            <person name="Fluegel L."/>
            <person name="Davis C.M."/>
            <person name="Simpson J.R."/>
            <person name="Lauterbach L."/>
            <person name="Steele A.D."/>
            <person name="Gui C."/>
            <person name="Meng S."/>
            <person name="Li G."/>
            <person name="Viehrig K."/>
            <person name="Ye F."/>
            <person name="Su P."/>
            <person name="Kiefer A.F."/>
            <person name="Nichols A."/>
            <person name="Cepeda A.J."/>
            <person name="Yan W."/>
            <person name="Fan B."/>
            <person name="Jiang Y."/>
            <person name="Adhikari A."/>
            <person name="Zheng C.-J."/>
            <person name="Schuster L."/>
            <person name="Cowan T.M."/>
            <person name="Smanski M.J."/>
            <person name="Chevrette M.G."/>
            <person name="De Carvalho L.P.S."/>
            <person name="Shen B."/>
        </authorList>
    </citation>
    <scope>NUCLEOTIDE SEQUENCE [LARGE SCALE GENOMIC DNA]</scope>
    <source>
        <strain evidence="8 9">NPDC056472</strain>
    </source>
</reference>
<gene>
    <name evidence="8" type="ORF">ACFQ63_04585</name>
</gene>
<accession>A0ABW6IQP4</accession>
<dbReference type="PANTHER" id="PTHR43806">
    <property type="entry name" value="PEPTIDASE S8"/>
    <property type="match status" value="1"/>
</dbReference>
<evidence type="ECO:0000256" key="1">
    <source>
        <dbReference type="ARBA" id="ARBA00011073"/>
    </source>
</evidence>
<dbReference type="RefSeq" id="WP_386256475.1">
    <property type="nucleotide sequence ID" value="NZ_JBHTRV010000003.1"/>
</dbReference>
<dbReference type="InterPro" id="IPR013783">
    <property type="entry name" value="Ig-like_fold"/>
</dbReference>
<feature type="signal peptide" evidence="6">
    <location>
        <begin position="1"/>
        <end position="29"/>
    </location>
</feature>
<keyword evidence="3 5" id="KW-0378">Hydrolase</keyword>
<organism evidence="8 9">
    <name type="scientific">Streptomyces wedmorensis</name>
    <dbReference type="NCBI Taxonomy" id="43759"/>
    <lineage>
        <taxon>Bacteria</taxon>
        <taxon>Bacillati</taxon>
        <taxon>Actinomycetota</taxon>
        <taxon>Actinomycetes</taxon>
        <taxon>Kitasatosporales</taxon>
        <taxon>Streptomycetaceae</taxon>
        <taxon>Streptomyces</taxon>
    </lineage>
</organism>
<sequence length="1105" mass="114955">MTPLARARLVAAITVAALCSPAITPSATAGPAPESTFAPSDASTSRTVTLITGDRVTVTTTVDGRKSYSAVPAEGSAPGTLLARTDIDGDAYFYPSDVIGRIGSFLDPQLFNVDGLIRDGYDDARAGSLPLIVRRTGATRPEVLTGDGLLPARKDFRSLKASTAVLDKDDADEVGDALDTKDALRGVASIWLDGKVRADALDRNLTQIGADTAWQAGRTGKGVKVAVLDTGADQTHPDLAGRISEAKDFSGSGSTSDKQGHGTHVAATVAGSGAGAPGLRTGVAPDADLIVGKVLGDDGSGSDSQVIAGMEWAVAQGAKVVNMSLGSGPTNGQDPVTQALESLATSSGTLFVVSAGNNGPNISTVSAPSIAPHALSVAAVDFTGSTASFSSRGPSFNGTVKPEIAAPGVNVVAARATGTNIGTVQSDPAYTALSGTSMAAPHIAGAAALLAQEHPDWTPDQLKHTLMGTATAPQSNQTLHDVGTGVVNLPAALKQTVVADTGAVDFGRLGLDDNTATRTVKLTNTATTSTTLDLTGTLATPGTTPPAGLLRLSASTVTLQPGESADVTLTVDATGTPTGTYSGSLTARSADGQALRVPLLLDRAQTLRITTLDRAGKPAPAQISLLNADSGASMNAEVRAEGTRDLRVPEGRYMGLASIAMTVDGVRQIAIVSADLATDAKEIVFDARKARRWTASMQGVATRPEFMAGNLARTTDDGRFGIRHSMLAGGAYGAFPRDALWITPTTEAHLGKVAFNERWRLADAASDPTVGDTSFLYDAAYAQTEVGEDPERKLTRREVEKFAKVRMTYKGMNETLRYQEGGTPYGTGLSGLNVMSPSFLTVPRERTEYIQAEDRTWLRATYRHVKGVEIDYGLRPFTYEPGRSSKDTWFVGPFAVAAGGQTTGARLQLKIDDNVDPHGLVGEYSDFNVPQRFVATTQLYRNGVLVADRGDTIDKTFTDADKASYELRRSFTSAGIFPMGGEATVRWTFTAGGTGETATPVDLLNVALDAPLDELNRAGSDRPLVVTAAVSGAPGGLRTVGVQVTADGGVTWQPVAAHLDDNGDYRFSVPRSALAAGGFLGIRVTAEDRQGNTVDQALPRAIPVK</sequence>
<dbReference type="PROSITE" id="PS51892">
    <property type="entry name" value="SUBTILASE"/>
    <property type="match status" value="1"/>
</dbReference>
<dbReference type="SUPFAM" id="SSF52743">
    <property type="entry name" value="Subtilisin-like"/>
    <property type="match status" value="1"/>
</dbReference>